<evidence type="ECO:0000313" key="2">
    <source>
        <dbReference type="EMBL" id="SDY40081.1"/>
    </source>
</evidence>
<sequence>MKISVEEGQEKGFLSDGRHTVEITGIEEGKSENQGIPYFAARMENEEGFVLQRFYLSDAGRPVIMGLYEMVGIEPKAGHDLDTKQLIGKKLSVEVGDYTYNDPNSGSERTLRQASHFQRV</sequence>
<proteinExistence type="predicted"/>
<protein>
    <submittedName>
        <fullName evidence="2">Uncharacterized protein</fullName>
    </submittedName>
</protein>
<organism evidence="2 3">
    <name type="scientific">Hymenobacter psychrophilus</name>
    <dbReference type="NCBI Taxonomy" id="651662"/>
    <lineage>
        <taxon>Bacteria</taxon>
        <taxon>Pseudomonadati</taxon>
        <taxon>Bacteroidota</taxon>
        <taxon>Cytophagia</taxon>
        <taxon>Cytophagales</taxon>
        <taxon>Hymenobacteraceae</taxon>
        <taxon>Hymenobacter</taxon>
    </lineage>
</organism>
<keyword evidence="3" id="KW-1185">Reference proteome</keyword>
<dbReference type="RefSeq" id="WP_092740810.1">
    <property type="nucleotide sequence ID" value="NZ_FNOV01000008.1"/>
</dbReference>
<accession>A0A1H3JJH0</accession>
<dbReference type="Proteomes" id="UP000199249">
    <property type="component" value="Unassembled WGS sequence"/>
</dbReference>
<dbReference type="AlphaFoldDB" id="A0A1H3JJH0"/>
<dbReference type="OrthoDB" id="1492803at2"/>
<gene>
    <name evidence="2" type="ORF">SAMN04488069_108110</name>
</gene>
<reference evidence="3" key="1">
    <citation type="submission" date="2016-10" db="EMBL/GenBank/DDBJ databases">
        <authorList>
            <person name="Varghese N."/>
            <person name="Submissions S."/>
        </authorList>
    </citation>
    <scope>NUCLEOTIDE SEQUENCE [LARGE SCALE GENOMIC DNA]</scope>
    <source>
        <strain evidence="3">CGMCC 1.8975</strain>
    </source>
</reference>
<name>A0A1H3JJH0_9BACT</name>
<dbReference type="EMBL" id="FNOV01000008">
    <property type="protein sequence ID" value="SDY40081.1"/>
    <property type="molecule type" value="Genomic_DNA"/>
</dbReference>
<feature type="region of interest" description="Disordered" evidence="1">
    <location>
        <begin position="101"/>
        <end position="120"/>
    </location>
</feature>
<evidence type="ECO:0000256" key="1">
    <source>
        <dbReference type="SAM" id="MobiDB-lite"/>
    </source>
</evidence>
<evidence type="ECO:0000313" key="3">
    <source>
        <dbReference type="Proteomes" id="UP000199249"/>
    </source>
</evidence>